<evidence type="ECO:0000313" key="2">
    <source>
        <dbReference type="EMBL" id="KRX77250.1"/>
    </source>
</evidence>
<feature type="region of interest" description="Disordered" evidence="1">
    <location>
        <begin position="1"/>
        <end position="57"/>
    </location>
</feature>
<keyword evidence="3" id="KW-1185">Reference proteome</keyword>
<gene>
    <name evidence="2" type="ORF">T12_508</name>
</gene>
<evidence type="ECO:0000313" key="3">
    <source>
        <dbReference type="Proteomes" id="UP000054783"/>
    </source>
</evidence>
<sequence>LSVFWERGSPDLPACGLRRGSKGGPARPIFINTDPRPSRGAKPREADDTKLPQAHPR</sequence>
<evidence type="ECO:0000256" key="1">
    <source>
        <dbReference type="SAM" id="MobiDB-lite"/>
    </source>
</evidence>
<feature type="non-terminal residue" evidence="2">
    <location>
        <position position="1"/>
    </location>
</feature>
<comment type="caution">
    <text evidence="2">The sequence shown here is derived from an EMBL/GenBank/DDBJ whole genome shotgun (WGS) entry which is preliminary data.</text>
</comment>
<dbReference type="EMBL" id="JYDQ01005531">
    <property type="protein sequence ID" value="KRX77250.1"/>
    <property type="molecule type" value="Genomic_DNA"/>
</dbReference>
<organism evidence="2 3">
    <name type="scientific">Trichinella patagoniensis</name>
    <dbReference type="NCBI Taxonomy" id="990121"/>
    <lineage>
        <taxon>Eukaryota</taxon>
        <taxon>Metazoa</taxon>
        <taxon>Ecdysozoa</taxon>
        <taxon>Nematoda</taxon>
        <taxon>Enoplea</taxon>
        <taxon>Dorylaimia</taxon>
        <taxon>Trichinellida</taxon>
        <taxon>Trichinellidae</taxon>
        <taxon>Trichinella</taxon>
    </lineage>
</organism>
<reference evidence="2 3" key="1">
    <citation type="submission" date="2015-01" db="EMBL/GenBank/DDBJ databases">
        <title>Evolution of Trichinella species and genotypes.</title>
        <authorList>
            <person name="Korhonen P.K."/>
            <person name="Edoardo P."/>
            <person name="Giuseppe L.R."/>
            <person name="Gasser R.B."/>
        </authorList>
    </citation>
    <scope>NUCLEOTIDE SEQUENCE [LARGE SCALE GENOMIC DNA]</scope>
    <source>
        <strain evidence="2">ISS2496</strain>
    </source>
</reference>
<dbReference type="AlphaFoldDB" id="A0A0V0WNF9"/>
<accession>A0A0V0WNF9</accession>
<dbReference type="Proteomes" id="UP000054783">
    <property type="component" value="Unassembled WGS sequence"/>
</dbReference>
<name>A0A0V0WNF9_9BILA</name>
<proteinExistence type="predicted"/>
<protein>
    <submittedName>
        <fullName evidence="2">Uncharacterized protein</fullName>
    </submittedName>
</protein>